<dbReference type="EMBL" id="JNVU01000031">
    <property type="protein sequence ID" value="KEI43990.1"/>
    <property type="molecule type" value="Genomic_DNA"/>
</dbReference>
<sequence length="322" mass="35441">MTDPSLLVRFTEQDAAHQLRADVRAGLTSDPKWLSPKWFYDATGSELFERITRLPEYYQTRAEQQILQQHAMDIAELTKAAALCELGAGSAEKTRLLLNALTGAGTLRQYTPLDVSREALQNTVAAIAADYPEVEVTGIVDDFTRGLAELRIASPGVLTFLGGTIGNLLPAERAAFFAAAHAALAAGEWLLLGADLVKATDRLVSAYDDARGVTAEFNRNVLHVLNRELAADFAPEDFAHVAVWNTEQQWMEMRLRALRPMRVRLSALDMTVDFAEGEELRTEVSAKFTQQQVHEELTAAGFSLQCWWTDEAGDFALALATA</sequence>
<keyword evidence="4" id="KW-0436">Ligase</keyword>
<dbReference type="PANTHER" id="PTHR43397:SF1">
    <property type="entry name" value="ERGOTHIONEINE BIOSYNTHESIS PROTEIN 1"/>
    <property type="match status" value="1"/>
</dbReference>
<keyword evidence="2" id="KW-0808">Transferase</keyword>
<feature type="domain" description="Histidine-specific methyltransferase SAM-dependent" evidence="3">
    <location>
        <begin position="20"/>
        <end position="321"/>
    </location>
</feature>
<dbReference type="SUPFAM" id="SSF53335">
    <property type="entry name" value="S-adenosyl-L-methionine-dependent methyltransferases"/>
    <property type="match status" value="1"/>
</dbReference>
<keyword evidence="5" id="KW-1185">Reference proteome</keyword>
<dbReference type="Proteomes" id="UP000031419">
    <property type="component" value="Unassembled WGS sequence"/>
</dbReference>
<name>A0A073AX60_9PSEU</name>
<dbReference type="RefSeq" id="WP_029720128.1">
    <property type="nucleotide sequence ID" value="NZ_JAJUIW010000018.1"/>
</dbReference>
<dbReference type="eggNOG" id="COG4301">
    <property type="taxonomic scope" value="Bacteria"/>
</dbReference>
<dbReference type="GO" id="GO:0032259">
    <property type="term" value="P:methylation"/>
    <property type="evidence" value="ECO:0007669"/>
    <property type="project" value="UniProtKB-KW"/>
</dbReference>
<keyword evidence="1" id="KW-0489">Methyltransferase</keyword>
<dbReference type="InterPro" id="IPR051128">
    <property type="entry name" value="EgtD_Methyltrsf_superfamily"/>
</dbReference>
<comment type="caution">
    <text evidence="4">The sequence shown here is derived from an EMBL/GenBank/DDBJ whole genome shotgun (WGS) entry which is preliminary data.</text>
</comment>
<dbReference type="GO" id="GO:0004812">
    <property type="term" value="F:aminoacyl-tRNA ligase activity"/>
    <property type="evidence" value="ECO:0007669"/>
    <property type="project" value="UniProtKB-KW"/>
</dbReference>
<keyword evidence="4" id="KW-0030">Aminoacyl-tRNA synthetase</keyword>
<dbReference type="InterPro" id="IPR029063">
    <property type="entry name" value="SAM-dependent_MTases_sf"/>
</dbReference>
<evidence type="ECO:0000259" key="3">
    <source>
        <dbReference type="Pfam" id="PF10017"/>
    </source>
</evidence>
<evidence type="ECO:0000313" key="4">
    <source>
        <dbReference type="EMBL" id="KEI43990.1"/>
    </source>
</evidence>
<gene>
    <name evidence="4" type="ORF">GU90_13585</name>
</gene>
<dbReference type="Pfam" id="PF10017">
    <property type="entry name" value="Methyltransf_33"/>
    <property type="match status" value="1"/>
</dbReference>
<protein>
    <submittedName>
        <fullName evidence="4">Histidyl-tRNA synthetase</fullName>
    </submittedName>
</protein>
<evidence type="ECO:0000256" key="1">
    <source>
        <dbReference type="ARBA" id="ARBA00022603"/>
    </source>
</evidence>
<dbReference type="NCBIfam" id="TIGR03438">
    <property type="entry name" value="egtD_ergothio"/>
    <property type="match status" value="1"/>
</dbReference>
<organism evidence="4 5">
    <name type="scientific">Saccharopolyspora rectivirgula</name>
    <dbReference type="NCBI Taxonomy" id="28042"/>
    <lineage>
        <taxon>Bacteria</taxon>
        <taxon>Bacillati</taxon>
        <taxon>Actinomycetota</taxon>
        <taxon>Actinomycetes</taxon>
        <taxon>Pseudonocardiales</taxon>
        <taxon>Pseudonocardiaceae</taxon>
        <taxon>Saccharopolyspora</taxon>
    </lineage>
</organism>
<dbReference type="InterPro" id="IPR019257">
    <property type="entry name" value="MeTrfase_dom"/>
</dbReference>
<dbReference type="PANTHER" id="PTHR43397">
    <property type="entry name" value="ERGOTHIONEINE BIOSYNTHESIS PROTEIN 1"/>
    <property type="match status" value="1"/>
</dbReference>
<dbReference type="GO" id="GO:0008168">
    <property type="term" value="F:methyltransferase activity"/>
    <property type="evidence" value="ECO:0007669"/>
    <property type="project" value="UniProtKB-KW"/>
</dbReference>
<accession>A0A073AX60</accession>
<evidence type="ECO:0000256" key="2">
    <source>
        <dbReference type="ARBA" id="ARBA00022679"/>
    </source>
</evidence>
<dbReference type="PIRSF" id="PIRSF018005">
    <property type="entry name" value="UCP018005"/>
    <property type="match status" value="1"/>
</dbReference>
<dbReference type="STRING" id="28042.GU90_13585"/>
<dbReference type="Gene3D" id="3.40.50.150">
    <property type="entry name" value="Vaccinia Virus protein VP39"/>
    <property type="match status" value="1"/>
</dbReference>
<dbReference type="OrthoDB" id="5289726at2"/>
<dbReference type="InterPro" id="IPR035094">
    <property type="entry name" value="EgtD"/>
</dbReference>
<evidence type="ECO:0000313" key="5">
    <source>
        <dbReference type="Proteomes" id="UP000031419"/>
    </source>
</evidence>
<reference evidence="4 5" key="1">
    <citation type="submission" date="2014-06" db="EMBL/GenBank/DDBJ databases">
        <title>Saccharopolyspora rectivirgula DSM-43113 Genome sequencing.</title>
        <authorList>
            <person name="Barrera C."/>
            <person name="Millon L."/>
            <person name="Rognon B."/>
            <person name="Zaugg C."/>
            <person name="Monod M."/>
        </authorList>
    </citation>
    <scope>NUCLEOTIDE SEQUENCE [LARGE SCALE GENOMIC DNA]</scope>
    <source>
        <strain evidence="4 5">DSM 43113</strain>
    </source>
</reference>
<dbReference type="InterPro" id="IPR017804">
    <property type="entry name" value="MeTrfase_EgtD-like"/>
</dbReference>
<dbReference type="AlphaFoldDB" id="A0A073AX60"/>
<proteinExistence type="predicted"/>